<dbReference type="Pfam" id="PF14559">
    <property type="entry name" value="TPR_19"/>
    <property type="match status" value="1"/>
</dbReference>
<protein>
    <submittedName>
        <fullName evidence="4">Uncharacterized protein</fullName>
    </submittedName>
</protein>
<dbReference type="PANTHER" id="PTHR30160:SF1">
    <property type="entry name" value="LIPOPOLYSACCHARIDE 1,2-N-ACETYLGLUCOSAMINETRANSFERASE-RELATED"/>
    <property type="match status" value="1"/>
</dbReference>
<dbReference type="GO" id="GO:0008713">
    <property type="term" value="F:ADP-heptose-lipopolysaccharide heptosyltransferase activity"/>
    <property type="evidence" value="ECO:0007669"/>
    <property type="project" value="TreeGrafter"/>
</dbReference>
<keyword evidence="5" id="KW-1185">Reference proteome</keyword>
<dbReference type="Gene3D" id="1.25.40.10">
    <property type="entry name" value="Tetratricopeptide repeat domain"/>
    <property type="match status" value="1"/>
</dbReference>
<evidence type="ECO:0000256" key="3">
    <source>
        <dbReference type="PROSITE-ProRule" id="PRU00339"/>
    </source>
</evidence>
<dbReference type="OrthoDB" id="9807356at2"/>
<dbReference type="GO" id="GO:0005829">
    <property type="term" value="C:cytosol"/>
    <property type="evidence" value="ECO:0007669"/>
    <property type="project" value="TreeGrafter"/>
</dbReference>
<reference evidence="4 5" key="1">
    <citation type="submission" date="2019-07" db="EMBL/GenBank/DDBJ databases">
        <title>Whole genome shotgun sequence of Gluconobacter wancherniae NBRC 103581.</title>
        <authorList>
            <person name="Hosoyama A."/>
            <person name="Uohara A."/>
            <person name="Ohji S."/>
            <person name="Ichikawa N."/>
        </authorList>
    </citation>
    <scope>NUCLEOTIDE SEQUENCE [LARGE SCALE GENOMIC DNA]</scope>
    <source>
        <strain evidence="4 5">NBRC 103581</strain>
    </source>
</reference>
<accession>A0A511B795</accession>
<dbReference type="AlphaFoldDB" id="A0A511B795"/>
<dbReference type="EMBL" id="BJUZ01000002">
    <property type="protein sequence ID" value="GEK93677.1"/>
    <property type="molecule type" value="Genomic_DNA"/>
</dbReference>
<dbReference type="InterPro" id="IPR011990">
    <property type="entry name" value="TPR-like_helical_dom_sf"/>
</dbReference>
<keyword evidence="1" id="KW-0328">Glycosyltransferase</keyword>
<evidence type="ECO:0000313" key="4">
    <source>
        <dbReference type="EMBL" id="GEK93677.1"/>
    </source>
</evidence>
<dbReference type="Gene3D" id="3.40.50.2000">
    <property type="entry name" value="Glycogen Phosphorylase B"/>
    <property type="match status" value="2"/>
</dbReference>
<dbReference type="RefSeq" id="WP_146795666.1">
    <property type="nucleotide sequence ID" value="NZ_BARC01000003.1"/>
</dbReference>
<keyword evidence="3" id="KW-0802">TPR repeat</keyword>
<dbReference type="InterPro" id="IPR051199">
    <property type="entry name" value="LPS_LOS_Heptosyltrfase"/>
</dbReference>
<evidence type="ECO:0000256" key="1">
    <source>
        <dbReference type="ARBA" id="ARBA00022676"/>
    </source>
</evidence>
<feature type="repeat" description="TPR" evidence="3">
    <location>
        <begin position="89"/>
        <end position="122"/>
    </location>
</feature>
<keyword evidence="2" id="KW-0808">Transferase</keyword>
<comment type="caution">
    <text evidence="4">The sequence shown here is derived from an EMBL/GenBank/DDBJ whole genome shotgun (WGS) entry which is preliminary data.</text>
</comment>
<proteinExistence type="predicted"/>
<dbReference type="SUPFAM" id="SSF48452">
    <property type="entry name" value="TPR-like"/>
    <property type="match status" value="1"/>
</dbReference>
<dbReference type="PANTHER" id="PTHR30160">
    <property type="entry name" value="TETRAACYLDISACCHARIDE 4'-KINASE-RELATED"/>
    <property type="match status" value="1"/>
</dbReference>
<gene>
    <name evidence="4" type="ORF">GWA01_14470</name>
</gene>
<dbReference type="PROSITE" id="PS50005">
    <property type="entry name" value="TPR"/>
    <property type="match status" value="1"/>
</dbReference>
<name>A0A511B795_9PROT</name>
<dbReference type="Pfam" id="PF01075">
    <property type="entry name" value="Glyco_transf_9"/>
    <property type="match status" value="1"/>
</dbReference>
<dbReference type="CDD" id="cd03789">
    <property type="entry name" value="GT9_LPS_heptosyltransferase"/>
    <property type="match status" value="1"/>
</dbReference>
<evidence type="ECO:0000313" key="5">
    <source>
        <dbReference type="Proteomes" id="UP000321230"/>
    </source>
</evidence>
<dbReference type="SMART" id="SM00028">
    <property type="entry name" value="TPR"/>
    <property type="match status" value="2"/>
</dbReference>
<evidence type="ECO:0000256" key="2">
    <source>
        <dbReference type="ARBA" id="ARBA00022679"/>
    </source>
</evidence>
<dbReference type="SUPFAM" id="SSF53756">
    <property type="entry name" value="UDP-Glycosyltransferase/glycogen phosphorylase"/>
    <property type="match status" value="1"/>
</dbReference>
<dbReference type="Proteomes" id="UP000321230">
    <property type="component" value="Unassembled WGS sequence"/>
</dbReference>
<sequence length="708" mass="79221">MNVLKYLNVKPEPTDTGTDIRAGLLSRAEEARSRGNFVASALLFEHIAEMESNPASALHQSARMYIEATDFTRAEQLLLRVAQAEPHNAEAYLDLAQLSFHQSRLDEAEFFYERALALRPEWHEAKAGLLRVGETRTEQLRRERLARKETALSFAQYEEKENLLGSRDKRVDPSLFKKGWNELHHDHGPAFVFTHSGNNAKTEWGNGATLRGIEALRGYLVSDVPMASLRIYMDGDVIHDAPLIEAPQRFERSNPNIRKWAYNAWIDFTNLPRGWHEFIFCAFGADGEAHEGRTWRREHMIVADPLPAEFATESDTVVPPFEPGTSGSLVERINARPSIVHKASPHSFPGKIDTVAVLRSDQLGDTAVSAAAFLHLRQILPDARLVGLMSSASAELSRSYGVFDEIIELDFPEDQAQRQRVMDFDAQEALIDRLKPYNFDVAIDFVVNGTSKRLVAMTGAPVTMGFGNDDSKTFAMDIVTNDPLSNNDITHHSVRMMMLVKSLELWMKSDTRIVRREDIGREELAAFGIAPNERYVLIHSGSRITFTRWQHYVALAKQVIAELGVKVVFMADDDSVRDQFAEEEGAGRLIYLARKLPFDQFDALISFASVFVGNDSGPKHLAALRGAPVVSLHSSRISWIEWGQEQTGVVISRQVPCAGCGLHHDPEECAQDVACMKYIRLAEVFREVRALFEAGAPNDQVVAAISPA</sequence>
<dbReference type="GO" id="GO:0009244">
    <property type="term" value="P:lipopolysaccharide core region biosynthetic process"/>
    <property type="evidence" value="ECO:0007669"/>
    <property type="project" value="TreeGrafter"/>
</dbReference>
<dbReference type="InterPro" id="IPR002201">
    <property type="entry name" value="Glyco_trans_9"/>
</dbReference>
<organism evidence="4 5">
    <name type="scientific">Gluconobacter wancherniae NBRC 103581</name>
    <dbReference type="NCBI Taxonomy" id="656744"/>
    <lineage>
        <taxon>Bacteria</taxon>
        <taxon>Pseudomonadati</taxon>
        <taxon>Pseudomonadota</taxon>
        <taxon>Alphaproteobacteria</taxon>
        <taxon>Acetobacterales</taxon>
        <taxon>Acetobacteraceae</taxon>
        <taxon>Gluconobacter</taxon>
    </lineage>
</organism>
<dbReference type="InterPro" id="IPR019734">
    <property type="entry name" value="TPR_rpt"/>
</dbReference>